<evidence type="ECO:0000313" key="3">
    <source>
        <dbReference type="EMBL" id="PNJ15514.1"/>
    </source>
</evidence>
<dbReference type="AlphaFoldDB" id="A0A2J8S403"/>
<dbReference type="EMBL" id="NDHI03003613">
    <property type="protein sequence ID" value="PNJ15514.1"/>
    <property type="molecule type" value="Genomic_DNA"/>
</dbReference>
<feature type="signal peptide" evidence="1">
    <location>
        <begin position="1"/>
        <end position="22"/>
    </location>
</feature>
<evidence type="ECO:0000256" key="1">
    <source>
        <dbReference type="SAM" id="SignalP"/>
    </source>
</evidence>
<comment type="caution">
    <text evidence="3">The sequence shown here is derived from an EMBL/GenBank/DDBJ whole genome shotgun (WGS) entry which is preliminary data.</text>
</comment>
<keyword evidence="1" id="KW-0732">Signal</keyword>
<dbReference type="EMBL" id="NDHI03003613">
    <property type="protein sequence ID" value="PNJ15513.1"/>
    <property type="molecule type" value="Genomic_DNA"/>
</dbReference>
<evidence type="ECO:0000313" key="2">
    <source>
        <dbReference type="EMBL" id="PNJ15513.1"/>
    </source>
</evidence>
<accession>A0A2J8S403</accession>
<name>A0A2J8S403_PONAB</name>
<proteinExistence type="predicted"/>
<sequence>MLPKVLPVLLGILLILQSRTRTQKSAQIISVQLMSCQNMTTAL</sequence>
<feature type="chain" id="PRO_5014560273" evidence="1">
    <location>
        <begin position="23"/>
        <end position="43"/>
    </location>
</feature>
<protein>
    <submittedName>
        <fullName evidence="3">GABRE isoform 12</fullName>
    </submittedName>
    <submittedName>
        <fullName evidence="2">GABRE isoform 7</fullName>
    </submittedName>
</protein>
<organism evidence="3">
    <name type="scientific">Pongo abelii</name>
    <name type="common">Sumatran orangutan</name>
    <name type="synonym">Pongo pygmaeus abelii</name>
    <dbReference type="NCBI Taxonomy" id="9601"/>
    <lineage>
        <taxon>Eukaryota</taxon>
        <taxon>Metazoa</taxon>
        <taxon>Chordata</taxon>
        <taxon>Craniata</taxon>
        <taxon>Vertebrata</taxon>
        <taxon>Euteleostomi</taxon>
        <taxon>Mammalia</taxon>
        <taxon>Eutheria</taxon>
        <taxon>Euarchontoglires</taxon>
        <taxon>Primates</taxon>
        <taxon>Haplorrhini</taxon>
        <taxon>Catarrhini</taxon>
        <taxon>Hominidae</taxon>
        <taxon>Pongo</taxon>
    </lineage>
</organism>
<gene>
    <name evidence="3" type="ORF">CR201_G0046473</name>
</gene>
<reference evidence="3" key="1">
    <citation type="submission" date="2017-12" db="EMBL/GenBank/DDBJ databases">
        <title>High-resolution comparative analysis of great ape genomes.</title>
        <authorList>
            <person name="Pollen A."/>
            <person name="Hastie A."/>
            <person name="Hormozdiari F."/>
            <person name="Dougherty M."/>
            <person name="Liu R."/>
            <person name="Chaisson M."/>
            <person name="Hoppe E."/>
            <person name="Hill C."/>
            <person name="Pang A."/>
            <person name="Hillier L."/>
            <person name="Baker C."/>
            <person name="Armstrong J."/>
            <person name="Shendure J."/>
            <person name="Paten B."/>
            <person name="Wilson R."/>
            <person name="Chao H."/>
            <person name="Schneider V."/>
            <person name="Ventura M."/>
            <person name="Kronenberg Z."/>
            <person name="Murali S."/>
            <person name="Gordon D."/>
            <person name="Cantsilieris S."/>
            <person name="Munson K."/>
            <person name="Nelson B."/>
            <person name="Raja A."/>
            <person name="Underwood J."/>
            <person name="Diekhans M."/>
            <person name="Fiddes I."/>
            <person name="Haussler D."/>
            <person name="Eichler E."/>
        </authorList>
    </citation>
    <scope>NUCLEOTIDE SEQUENCE [LARGE SCALE GENOMIC DNA]</scope>
    <source>
        <strain evidence="3">Susie</strain>
    </source>
</reference>